<dbReference type="SUPFAM" id="SSF47384">
    <property type="entry name" value="Homodimeric domain of signal transducing histidine kinase"/>
    <property type="match status" value="1"/>
</dbReference>
<evidence type="ECO:0000313" key="10">
    <source>
        <dbReference type="Proteomes" id="UP000004371"/>
    </source>
</evidence>
<keyword evidence="6" id="KW-0812">Transmembrane</keyword>
<dbReference type="InterPro" id="IPR001789">
    <property type="entry name" value="Sig_transdc_resp-reg_receiver"/>
</dbReference>
<feature type="domain" description="Response regulatory" evidence="8">
    <location>
        <begin position="535"/>
        <end position="650"/>
    </location>
</feature>
<dbReference type="GO" id="GO:0016787">
    <property type="term" value="F:hydrolase activity"/>
    <property type="evidence" value="ECO:0007669"/>
    <property type="project" value="UniProtKB-KW"/>
</dbReference>
<feature type="transmembrane region" description="Helical" evidence="6">
    <location>
        <begin position="157"/>
        <end position="180"/>
    </location>
</feature>
<dbReference type="SMART" id="SM00448">
    <property type="entry name" value="REC"/>
    <property type="match status" value="1"/>
</dbReference>
<keyword evidence="3 5" id="KW-0597">Phosphoprotein</keyword>
<dbReference type="SMART" id="SM00388">
    <property type="entry name" value="HisKA"/>
    <property type="match status" value="1"/>
</dbReference>
<evidence type="ECO:0000259" key="8">
    <source>
        <dbReference type="PROSITE" id="PS50110"/>
    </source>
</evidence>
<dbReference type="PRINTS" id="PR00344">
    <property type="entry name" value="BCTRLSENSOR"/>
</dbReference>
<sequence length="650" mass="74945">MVIFERVMTYNRYTSEFNEYTYSIIRNENVYRSYLIGVEHMEIKADKISVMLGLAREIISSREGVFDILDPEYGKRYPDNITKARKFIQVEEKIFRDIESTFKDGVDEGRQLQHVLYWKRWKDSSDKLWKLKSHYLRFLKLNKDSYMKELRTISQTYHILLFFLLSFSSLVFIIFLRYLLKPISQASNEIRQGNIYRIASMKTIFSELESLFNKIVAYERDVKRKIYAIDKKADEKSELLNIMSHELRTPINVIIGSVDLLNRRSGELDNELKSYLTDLETSSVNLKILINRVLELGKAESQKTVIKECVSTLDLVDYLKVTIKGLASQTNTRIEFYYDSQFPLCFTTDEVKLKQLLLNVISNALKAVEGEGVIRIRFKVSAEHTIFHVFDSGVGIEKENICKILTPFEQVEQGYKTGSSGFGGYLIQRLSQALGGFVNIRSYKGQGTLVTMKLRILEPKGRLSDLNLAVSESITNSEEKYLRRTGLINGQLSTTSISPNPLVSEFKIYDALDWILPESQQAAAEQCAVAKRNLKILIAEDYPLNTQVLRNMLNHLGIEAVFFEDGEALVSFFIENQTFDLILMDIQMPKVDGYEASHMIREFNQKIPIIACSAHLEHEIRAKLLESQMSDFLQKPYTVEELVAVITRNT</sequence>
<evidence type="ECO:0000256" key="3">
    <source>
        <dbReference type="ARBA" id="ARBA00022553"/>
    </source>
</evidence>
<dbReference type="CDD" id="cd17546">
    <property type="entry name" value="REC_hyHK_CKI1_RcsC-like"/>
    <property type="match status" value="1"/>
</dbReference>
<evidence type="ECO:0000256" key="6">
    <source>
        <dbReference type="SAM" id="Phobius"/>
    </source>
</evidence>
<keyword evidence="4" id="KW-0378">Hydrolase</keyword>
<comment type="catalytic activity">
    <reaction evidence="1">
        <text>ATP + protein L-histidine = ADP + protein N-phospho-L-histidine.</text>
        <dbReference type="EC" id="2.7.13.3"/>
    </reaction>
</comment>
<dbReference type="InterPro" id="IPR011006">
    <property type="entry name" value="CheY-like_superfamily"/>
</dbReference>
<keyword evidence="6" id="KW-0472">Membrane</keyword>
<accession>E8LXZ3</accession>
<evidence type="ECO:0000256" key="1">
    <source>
        <dbReference type="ARBA" id="ARBA00000085"/>
    </source>
</evidence>
<feature type="modified residue" description="4-aspartylphosphate" evidence="5">
    <location>
        <position position="585"/>
    </location>
</feature>
<dbReference type="PROSITE" id="PS50110">
    <property type="entry name" value="RESPONSE_REGULATORY"/>
    <property type="match status" value="1"/>
</dbReference>
<reference evidence="9 10" key="1">
    <citation type="journal article" date="2012" name="Int. J. Syst. Evol. Microbiol.">
        <title>Vibrio caribbeanicus sp. nov., isolated from the marine sponge Scleritoderma cyanea.</title>
        <authorList>
            <person name="Hoffmann M."/>
            <person name="Monday S.R."/>
            <person name="Allard M.W."/>
            <person name="Strain E.A."/>
            <person name="Whittaker P."/>
            <person name="Naum M."/>
            <person name="McCarthy P.J."/>
            <person name="Lopez J.V."/>
            <person name="Fischer M."/>
            <person name="Brown E.W."/>
        </authorList>
    </citation>
    <scope>NUCLEOTIDE SEQUENCE [LARGE SCALE GENOMIC DNA]</scope>
    <source>
        <strain evidence="9 10">LMG 20546</strain>
    </source>
</reference>
<dbReference type="eggNOG" id="COG0642">
    <property type="taxonomic scope" value="Bacteria"/>
</dbReference>
<dbReference type="GO" id="GO:0000155">
    <property type="term" value="F:phosphorelay sensor kinase activity"/>
    <property type="evidence" value="ECO:0007669"/>
    <property type="project" value="InterPro"/>
</dbReference>
<evidence type="ECO:0000259" key="7">
    <source>
        <dbReference type="PROSITE" id="PS50109"/>
    </source>
</evidence>
<dbReference type="Pfam" id="PF00512">
    <property type="entry name" value="HisKA"/>
    <property type="match status" value="1"/>
</dbReference>
<dbReference type="InterPro" id="IPR005467">
    <property type="entry name" value="His_kinase_dom"/>
</dbReference>
<dbReference type="PANTHER" id="PTHR43719">
    <property type="entry name" value="TWO-COMPONENT HISTIDINE KINASE"/>
    <property type="match status" value="1"/>
</dbReference>
<dbReference type="InterPro" id="IPR036890">
    <property type="entry name" value="HATPase_C_sf"/>
</dbReference>
<dbReference type="SUPFAM" id="SSF55874">
    <property type="entry name" value="ATPase domain of HSP90 chaperone/DNA topoisomerase II/histidine kinase"/>
    <property type="match status" value="1"/>
</dbReference>
<keyword evidence="10" id="KW-1185">Reference proteome</keyword>
<evidence type="ECO:0000313" key="9">
    <source>
        <dbReference type="EMBL" id="EGA64366.1"/>
    </source>
</evidence>
<comment type="caution">
    <text evidence="9">The sequence shown here is derived from an EMBL/GenBank/DDBJ whole genome shotgun (WGS) entry which is preliminary data.</text>
</comment>
<dbReference type="InterPro" id="IPR003594">
    <property type="entry name" value="HATPase_dom"/>
</dbReference>
<organism evidence="9 10">
    <name type="scientific">Vibrio brasiliensis LMG 20546</name>
    <dbReference type="NCBI Taxonomy" id="945543"/>
    <lineage>
        <taxon>Bacteria</taxon>
        <taxon>Pseudomonadati</taxon>
        <taxon>Pseudomonadota</taxon>
        <taxon>Gammaproteobacteria</taxon>
        <taxon>Vibrionales</taxon>
        <taxon>Vibrionaceae</taxon>
        <taxon>Vibrio</taxon>
        <taxon>Vibrio oreintalis group</taxon>
    </lineage>
</organism>
<feature type="domain" description="Histidine kinase" evidence="7">
    <location>
        <begin position="242"/>
        <end position="458"/>
    </location>
</feature>
<dbReference type="STRING" id="945543.VIBR0546_19978"/>
<dbReference type="InterPro" id="IPR050956">
    <property type="entry name" value="2C_system_His_kinase"/>
</dbReference>
<evidence type="ECO:0000256" key="5">
    <source>
        <dbReference type="PROSITE-ProRule" id="PRU00169"/>
    </source>
</evidence>
<dbReference type="Pfam" id="PF02518">
    <property type="entry name" value="HATPase_c"/>
    <property type="match status" value="1"/>
</dbReference>
<dbReference type="Gene3D" id="3.30.565.10">
    <property type="entry name" value="Histidine kinase-like ATPase, C-terminal domain"/>
    <property type="match status" value="1"/>
</dbReference>
<dbReference type="AlphaFoldDB" id="E8LXZ3"/>
<dbReference type="InterPro" id="IPR003661">
    <property type="entry name" value="HisK_dim/P_dom"/>
</dbReference>
<dbReference type="SMART" id="SM00387">
    <property type="entry name" value="HATPase_c"/>
    <property type="match status" value="1"/>
</dbReference>
<evidence type="ECO:0000256" key="4">
    <source>
        <dbReference type="ARBA" id="ARBA00022801"/>
    </source>
</evidence>
<dbReference type="SUPFAM" id="SSF52172">
    <property type="entry name" value="CheY-like"/>
    <property type="match status" value="1"/>
</dbReference>
<dbReference type="InterPro" id="IPR004358">
    <property type="entry name" value="Sig_transdc_His_kin-like_C"/>
</dbReference>
<keyword evidence="9" id="KW-0808">Transferase</keyword>
<proteinExistence type="predicted"/>
<dbReference type="InterPro" id="IPR036097">
    <property type="entry name" value="HisK_dim/P_sf"/>
</dbReference>
<dbReference type="Gene3D" id="1.10.287.130">
    <property type="match status" value="1"/>
</dbReference>
<name>E8LXZ3_9VIBR</name>
<dbReference type="PANTHER" id="PTHR43719:SF28">
    <property type="entry name" value="PEROXIDE STRESS-ACTIVATED HISTIDINE KINASE MAK1-RELATED"/>
    <property type="match status" value="1"/>
</dbReference>
<dbReference type="Proteomes" id="UP000004371">
    <property type="component" value="Unassembled WGS sequence"/>
</dbReference>
<dbReference type="Gene3D" id="3.40.50.2300">
    <property type="match status" value="1"/>
</dbReference>
<evidence type="ECO:0000256" key="2">
    <source>
        <dbReference type="ARBA" id="ARBA00012438"/>
    </source>
</evidence>
<protein>
    <recommendedName>
        <fullName evidence="2">histidine kinase</fullName>
        <ecNumber evidence="2">2.7.13.3</ecNumber>
    </recommendedName>
</protein>
<keyword evidence="9" id="KW-0418">Kinase</keyword>
<dbReference type="CDD" id="cd00082">
    <property type="entry name" value="HisKA"/>
    <property type="match status" value="1"/>
</dbReference>
<dbReference type="EC" id="2.7.13.3" evidence="2"/>
<dbReference type="Pfam" id="PF00072">
    <property type="entry name" value="Response_reg"/>
    <property type="match status" value="1"/>
</dbReference>
<dbReference type="PROSITE" id="PS50109">
    <property type="entry name" value="HIS_KIN"/>
    <property type="match status" value="1"/>
</dbReference>
<dbReference type="EMBL" id="AEVS01000088">
    <property type="protein sequence ID" value="EGA64366.1"/>
    <property type="molecule type" value="Genomic_DNA"/>
</dbReference>
<gene>
    <name evidence="9" type="ORF">VIBR0546_19978</name>
</gene>
<keyword evidence="6" id="KW-1133">Transmembrane helix</keyword>